<evidence type="ECO:0000256" key="6">
    <source>
        <dbReference type="ARBA" id="ARBA00022679"/>
    </source>
</evidence>
<keyword evidence="9" id="KW-0067">ATP-binding</keyword>
<reference evidence="15 16" key="1">
    <citation type="journal article" date="2016" name="BMC Genomics">
        <title>Genome sequencing and secondary metabolism of the postharvest pathogen Penicillium griseofulvum.</title>
        <authorList>
            <person name="Banani H."/>
            <person name="Marcet-Houben M."/>
            <person name="Ballester A.R."/>
            <person name="Abbruscato P."/>
            <person name="Gonzalez-Candelas L."/>
            <person name="Gabaldon T."/>
            <person name="Spadaro D."/>
        </authorList>
    </citation>
    <scope>NUCLEOTIDE SEQUENCE [LARGE SCALE GENOMIC DNA]</scope>
    <source>
        <strain evidence="15 16">PG3</strain>
    </source>
</reference>
<dbReference type="GO" id="GO:0034727">
    <property type="term" value="P:piecemeal microautophagy of the nucleus"/>
    <property type="evidence" value="ECO:0007669"/>
    <property type="project" value="TreeGrafter"/>
</dbReference>
<dbReference type="GO" id="GO:0005829">
    <property type="term" value="C:cytosol"/>
    <property type="evidence" value="ECO:0007669"/>
    <property type="project" value="TreeGrafter"/>
</dbReference>
<protein>
    <recommendedName>
        <fullName evidence="3">Serine/threonine-protein kinase ATG1</fullName>
        <ecNumber evidence="2">2.7.11.1</ecNumber>
    </recommendedName>
    <alternativeName>
        <fullName evidence="11">Autophagy-related protein 1</fullName>
    </alternativeName>
    <alternativeName>
        <fullName evidence="4">Serine/threonine-protein kinase atg1</fullName>
    </alternativeName>
</protein>
<keyword evidence="6" id="KW-0808">Transferase</keyword>
<evidence type="ECO:0000256" key="8">
    <source>
        <dbReference type="ARBA" id="ARBA00022777"/>
    </source>
</evidence>
<dbReference type="STRING" id="5078.A0A135LRZ3"/>
<dbReference type="EC" id="2.7.11.1" evidence="2"/>
<dbReference type="GO" id="GO:0005776">
    <property type="term" value="C:autophagosome"/>
    <property type="evidence" value="ECO:0007669"/>
    <property type="project" value="TreeGrafter"/>
</dbReference>
<dbReference type="RefSeq" id="XP_040650225.1">
    <property type="nucleotide sequence ID" value="XM_040796795.1"/>
</dbReference>
<dbReference type="GO" id="GO:0005524">
    <property type="term" value="F:ATP binding"/>
    <property type="evidence" value="ECO:0007669"/>
    <property type="project" value="UniProtKB-KW"/>
</dbReference>
<keyword evidence="7" id="KW-0547">Nucleotide-binding</keyword>
<dbReference type="InterPro" id="IPR000719">
    <property type="entry name" value="Prot_kinase_dom"/>
</dbReference>
<keyword evidence="8" id="KW-0418">Kinase</keyword>
<evidence type="ECO:0000256" key="3">
    <source>
        <dbReference type="ARBA" id="ARBA00018572"/>
    </source>
</evidence>
<dbReference type="CDD" id="cd14014">
    <property type="entry name" value="STKc_PknB_like"/>
    <property type="match status" value="1"/>
</dbReference>
<evidence type="ECO:0000256" key="13">
    <source>
        <dbReference type="ARBA" id="ARBA00048679"/>
    </source>
</evidence>
<dbReference type="GO" id="GO:0010506">
    <property type="term" value="P:regulation of autophagy"/>
    <property type="evidence" value="ECO:0007669"/>
    <property type="project" value="InterPro"/>
</dbReference>
<organism evidence="15 16">
    <name type="scientific">Penicillium patulum</name>
    <name type="common">Penicillium griseofulvum</name>
    <dbReference type="NCBI Taxonomy" id="5078"/>
    <lineage>
        <taxon>Eukaryota</taxon>
        <taxon>Fungi</taxon>
        <taxon>Dikarya</taxon>
        <taxon>Ascomycota</taxon>
        <taxon>Pezizomycotina</taxon>
        <taxon>Eurotiomycetes</taxon>
        <taxon>Eurotiomycetidae</taxon>
        <taxon>Eurotiales</taxon>
        <taxon>Aspergillaceae</taxon>
        <taxon>Penicillium</taxon>
    </lineage>
</organism>
<dbReference type="GO" id="GO:0042594">
    <property type="term" value="P:response to starvation"/>
    <property type="evidence" value="ECO:0007669"/>
    <property type="project" value="TreeGrafter"/>
</dbReference>
<dbReference type="SUPFAM" id="SSF48452">
    <property type="entry name" value="TPR-like"/>
    <property type="match status" value="1"/>
</dbReference>
<evidence type="ECO:0000256" key="5">
    <source>
        <dbReference type="ARBA" id="ARBA00022527"/>
    </source>
</evidence>
<dbReference type="PANTHER" id="PTHR24348:SF22">
    <property type="entry name" value="NON-SPECIFIC SERINE_THREONINE PROTEIN KINASE"/>
    <property type="match status" value="1"/>
</dbReference>
<dbReference type="InterPro" id="IPR008271">
    <property type="entry name" value="Ser/Thr_kinase_AS"/>
</dbReference>
<dbReference type="SMART" id="SM00220">
    <property type="entry name" value="S_TKc"/>
    <property type="match status" value="1"/>
</dbReference>
<evidence type="ECO:0000256" key="9">
    <source>
        <dbReference type="ARBA" id="ARBA00022840"/>
    </source>
</evidence>
<comment type="subcellular location">
    <subcellularLocation>
        <location evidence="1">Preautophagosomal structure membrane</location>
        <topology evidence="1">Peripheral membrane protein</topology>
    </subcellularLocation>
</comment>
<feature type="domain" description="Protein kinase" evidence="14">
    <location>
        <begin position="47"/>
        <end position="317"/>
    </location>
</feature>
<evidence type="ECO:0000256" key="11">
    <source>
        <dbReference type="ARBA" id="ARBA00030237"/>
    </source>
</evidence>
<evidence type="ECO:0000256" key="1">
    <source>
        <dbReference type="ARBA" id="ARBA00004623"/>
    </source>
</evidence>
<comment type="catalytic activity">
    <reaction evidence="13">
        <text>L-seryl-[protein] + ATP = O-phospho-L-seryl-[protein] + ADP + H(+)</text>
        <dbReference type="Rhea" id="RHEA:17989"/>
        <dbReference type="Rhea" id="RHEA-COMP:9863"/>
        <dbReference type="Rhea" id="RHEA-COMP:11604"/>
        <dbReference type="ChEBI" id="CHEBI:15378"/>
        <dbReference type="ChEBI" id="CHEBI:29999"/>
        <dbReference type="ChEBI" id="CHEBI:30616"/>
        <dbReference type="ChEBI" id="CHEBI:83421"/>
        <dbReference type="ChEBI" id="CHEBI:456216"/>
        <dbReference type="EC" id="2.7.11.1"/>
    </reaction>
</comment>
<dbReference type="Pfam" id="PF13374">
    <property type="entry name" value="TPR_10"/>
    <property type="match status" value="2"/>
</dbReference>
<name>A0A135LRZ3_PENPA</name>
<dbReference type="Proteomes" id="UP000070168">
    <property type="component" value="Unassembled WGS sequence"/>
</dbReference>
<gene>
    <name evidence="15" type="ORF">PGRI_090820</name>
</gene>
<dbReference type="GO" id="GO:0034045">
    <property type="term" value="C:phagophore assembly site membrane"/>
    <property type="evidence" value="ECO:0007669"/>
    <property type="project" value="UniProtKB-SubCell"/>
</dbReference>
<evidence type="ECO:0000256" key="2">
    <source>
        <dbReference type="ARBA" id="ARBA00012513"/>
    </source>
</evidence>
<dbReference type="GO" id="GO:0061709">
    <property type="term" value="P:reticulophagy"/>
    <property type="evidence" value="ECO:0007669"/>
    <property type="project" value="TreeGrafter"/>
</dbReference>
<sequence length="618" mass="70130">MARISDLIRDSKLETYFLPDSGVETVHKFQESDPTSGLRLVTRSEHWQRQKRIGGGGFGSVWLEKCTKGGRPGSTAQDGAVRAVKQIDTDTRLGSIDFNRELEAIAKFSHPRYERCFVKSFGWYEGPSQLFIAMEYLEVGDLFVYLYKRPPLPEAEAKEIAYQILDGLTMMHENGFAHRDLKPNNILIKSHPPDKWWIKLADFGITKRIEESHGKSTTVKGTPRYFAPEIWGFIERGSAYAADIWALGEIVFEIFTRKPAFATPGSLASYKAQQDFPVTMLTDAGISQPGVDFVLSLMCPNPNDRMTATSAMSSAWIQSLILQPPETKEVTESNPLIPSPVTIMTEEFASWTTKLSSEVLEDALHGMSSSTTIVDTGNAAQGKTVKPQKEKVHSSLQTAVPAVMQVQGQAKTLELRRTELESQHQTGVSLYRQKQYKEAEATLRQALQGREKVLGNEHQETLRSAHWLGLSLYRQKQYKKAEPMSRRALEGREKVLGHNHEETLRTAHWLGHSLYHQGQYKEAEKIFRQTLQGREKVLGQDSTDTLYSTHYLGLSLYRQKRYNEAEDMFRRALHGREKTLGYDHEETINTRKYMDAARMRAPRRDPRLSNVNLGGRST</sequence>
<accession>A0A135LRZ3</accession>
<dbReference type="GO" id="GO:0000422">
    <property type="term" value="P:autophagy of mitochondrion"/>
    <property type="evidence" value="ECO:0007669"/>
    <property type="project" value="TreeGrafter"/>
</dbReference>
<evidence type="ECO:0000313" key="15">
    <source>
        <dbReference type="EMBL" id="KXG51689.1"/>
    </source>
</evidence>
<evidence type="ECO:0000256" key="4">
    <source>
        <dbReference type="ARBA" id="ARBA00019599"/>
    </source>
</evidence>
<dbReference type="Pfam" id="PF13424">
    <property type="entry name" value="TPR_12"/>
    <property type="match status" value="1"/>
</dbReference>
<dbReference type="EMBL" id="LHQR01000029">
    <property type="protein sequence ID" value="KXG51689.1"/>
    <property type="molecule type" value="Genomic_DNA"/>
</dbReference>
<dbReference type="GO" id="GO:0000045">
    <property type="term" value="P:autophagosome assembly"/>
    <property type="evidence" value="ECO:0007669"/>
    <property type="project" value="TreeGrafter"/>
</dbReference>
<dbReference type="InterPro" id="IPR045269">
    <property type="entry name" value="Atg1-like"/>
</dbReference>
<keyword evidence="5" id="KW-0723">Serine/threonine-protein kinase</keyword>
<proteinExistence type="predicted"/>
<evidence type="ECO:0000256" key="10">
    <source>
        <dbReference type="ARBA" id="ARBA00023006"/>
    </source>
</evidence>
<evidence type="ECO:0000259" key="14">
    <source>
        <dbReference type="PROSITE" id="PS50011"/>
    </source>
</evidence>
<comment type="catalytic activity">
    <reaction evidence="12">
        <text>L-threonyl-[protein] + ATP = O-phospho-L-threonyl-[protein] + ADP + H(+)</text>
        <dbReference type="Rhea" id="RHEA:46608"/>
        <dbReference type="Rhea" id="RHEA-COMP:11060"/>
        <dbReference type="Rhea" id="RHEA-COMP:11605"/>
        <dbReference type="ChEBI" id="CHEBI:15378"/>
        <dbReference type="ChEBI" id="CHEBI:30013"/>
        <dbReference type="ChEBI" id="CHEBI:30616"/>
        <dbReference type="ChEBI" id="CHEBI:61977"/>
        <dbReference type="ChEBI" id="CHEBI:456216"/>
        <dbReference type="EC" id="2.7.11.1"/>
    </reaction>
</comment>
<dbReference type="AlphaFoldDB" id="A0A135LRZ3"/>
<evidence type="ECO:0000256" key="12">
    <source>
        <dbReference type="ARBA" id="ARBA00047899"/>
    </source>
</evidence>
<comment type="caution">
    <text evidence="15">The sequence shown here is derived from an EMBL/GenBank/DDBJ whole genome shotgun (WGS) entry which is preliminary data.</text>
</comment>
<dbReference type="PANTHER" id="PTHR24348">
    <property type="entry name" value="SERINE/THREONINE-PROTEIN KINASE UNC-51-RELATED"/>
    <property type="match status" value="1"/>
</dbReference>
<evidence type="ECO:0000256" key="7">
    <source>
        <dbReference type="ARBA" id="ARBA00022741"/>
    </source>
</evidence>
<evidence type="ECO:0000313" key="16">
    <source>
        <dbReference type="Proteomes" id="UP000070168"/>
    </source>
</evidence>
<dbReference type="InterPro" id="IPR011990">
    <property type="entry name" value="TPR-like_helical_dom_sf"/>
</dbReference>
<dbReference type="PROSITE" id="PS50011">
    <property type="entry name" value="PROTEIN_KINASE_DOM"/>
    <property type="match status" value="1"/>
</dbReference>
<dbReference type="SUPFAM" id="SSF56112">
    <property type="entry name" value="Protein kinase-like (PK-like)"/>
    <property type="match status" value="1"/>
</dbReference>
<dbReference type="PROSITE" id="PS00108">
    <property type="entry name" value="PROTEIN_KINASE_ST"/>
    <property type="match status" value="1"/>
</dbReference>
<dbReference type="GeneID" id="63712095"/>
<keyword evidence="10" id="KW-0072">Autophagy</keyword>
<keyword evidence="16" id="KW-1185">Reference proteome</keyword>
<dbReference type="OrthoDB" id="10252171at2759"/>
<dbReference type="InterPro" id="IPR011009">
    <property type="entry name" value="Kinase-like_dom_sf"/>
</dbReference>
<dbReference type="Pfam" id="PF00069">
    <property type="entry name" value="Pkinase"/>
    <property type="match status" value="1"/>
</dbReference>
<dbReference type="Gene3D" id="1.25.40.10">
    <property type="entry name" value="Tetratricopeptide repeat domain"/>
    <property type="match status" value="1"/>
</dbReference>
<dbReference type="OMA" id="DVWRGYD"/>
<dbReference type="GO" id="GO:0004674">
    <property type="term" value="F:protein serine/threonine kinase activity"/>
    <property type="evidence" value="ECO:0007669"/>
    <property type="project" value="UniProtKB-KW"/>
</dbReference>
<dbReference type="Gene3D" id="1.10.510.10">
    <property type="entry name" value="Transferase(Phosphotransferase) domain 1"/>
    <property type="match status" value="1"/>
</dbReference>